<feature type="region of interest" description="Disordered" evidence="1">
    <location>
        <begin position="244"/>
        <end position="272"/>
    </location>
</feature>
<gene>
    <name evidence="3" type="ORF">GGR46_002199</name>
</gene>
<evidence type="ECO:0008006" key="5">
    <source>
        <dbReference type="Google" id="ProtNLM"/>
    </source>
</evidence>
<reference evidence="3 4" key="1">
    <citation type="submission" date="2020-08" db="EMBL/GenBank/DDBJ databases">
        <title>Genomic Encyclopedia of Type Strains, Phase IV (KMG-IV): sequencing the most valuable type-strain genomes for metagenomic binning, comparative biology and taxonomic classification.</title>
        <authorList>
            <person name="Goeker M."/>
        </authorList>
    </citation>
    <scope>NUCLEOTIDE SEQUENCE [LARGE SCALE GENOMIC DNA]</scope>
    <source>
        <strain evidence="3 4">DSM 101806</strain>
    </source>
</reference>
<dbReference type="Proteomes" id="UP000557392">
    <property type="component" value="Unassembled WGS sequence"/>
</dbReference>
<dbReference type="RefSeq" id="WP_246426032.1">
    <property type="nucleotide sequence ID" value="NZ_JACIEH010000002.1"/>
</dbReference>
<protein>
    <recommendedName>
        <fullName evidence="5">DUF4139 domain-containing protein</fullName>
    </recommendedName>
</protein>
<proteinExistence type="predicted"/>
<dbReference type="AlphaFoldDB" id="A0A7W6JSD6"/>
<evidence type="ECO:0000313" key="3">
    <source>
        <dbReference type="EMBL" id="MBB4098635.1"/>
    </source>
</evidence>
<evidence type="ECO:0000313" key="4">
    <source>
        <dbReference type="Proteomes" id="UP000557392"/>
    </source>
</evidence>
<organism evidence="3 4">
    <name type="scientific">Sphingomonas kyeonggiensis</name>
    <dbReference type="NCBI Taxonomy" id="1268553"/>
    <lineage>
        <taxon>Bacteria</taxon>
        <taxon>Pseudomonadati</taxon>
        <taxon>Pseudomonadota</taxon>
        <taxon>Alphaproteobacteria</taxon>
        <taxon>Sphingomonadales</taxon>
        <taxon>Sphingomonadaceae</taxon>
        <taxon>Sphingomonas</taxon>
    </lineage>
</organism>
<dbReference type="PANTHER" id="PTHR38075">
    <property type="entry name" value="DUF4139 DOMAIN-CONTAINING PROTEIN"/>
    <property type="match status" value="1"/>
</dbReference>
<evidence type="ECO:0000256" key="1">
    <source>
        <dbReference type="SAM" id="MobiDB-lite"/>
    </source>
</evidence>
<evidence type="ECO:0000256" key="2">
    <source>
        <dbReference type="SAM" id="SignalP"/>
    </source>
</evidence>
<name>A0A7W6JSD6_9SPHN</name>
<accession>A0A7W6JSD6</accession>
<dbReference type="PANTHER" id="PTHR38075:SF1">
    <property type="entry name" value="DUF4139 DOMAIN-CONTAINING PROTEIN"/>
    <property type="match status" value="1"/>
</dbReference>
<sequence length="501" mass="54798">MRQLQRLVILAGLLAQPGIAAAQEAPATPPAKNEQGELSVTIYGNLALVQDVRQIALPRGKSRQEFPDVSAQIRPETVTLSGEGFGIVEQNFDYDLLSPAALMNKAVGQQVTLVRTNPATGVESRERATVLATNGGVVLRIGDRIEVLRDDGLPVRVVFDSIPPNLRARPTLSVTLDAAQAGRRPVTLSYLTPGIGWTSDYVALFDETAGKIDVQGWITLSNQTGTSFANARTLLVAGNVGQVQSGWNGSRPDQERPRGNTPGTESGGEQLGDLHVYPIEGRTTIANAQTKQVSFLDVSGVPARKGYEYRSDWLSNQTEARSAASILKFSNARASGIGSALPAGTVRIYMRDSKGQAQFVGESAIPHTPGGSSLALRTGDAFDVKVQPVVEKRDQITSDEWERYDRFRVTYPDGTVKEVTRERPKTYYRTRMRYIVTNARPVPVTVDVVQGGLGRWWWWRDLRVPEESIPGAQDNADERHWEVPVPANGKTELTVTFLTPW</sequence>
<keyword evidence="4" id="KW-1185">Reference proteome</keyword>
<comment type="caution">
    <text evidence="3">The sequence shown here is derived from an EMBL/GenBank/DDBJ whole genome shotgun (WGS) entry which is preliminary data.</text>
</comment>
<keyword evidence="2" id="KW-0732">Signal</keyword>
<feature type="signal peptide" evidence="2">
    <location>
        <begin position="1"/>
        <end position="22"/>
    </location>
</feature>
<dbReference type="EMBL" id="JACIEH010000002">
    <property type="protein sequence ID" value="MBB4098635.1"/>
    <property type="molecule type" value="Genomic_DNA"/>
</dbReference>
<feature type="chain" id="PRO_5031127196" description="DUF4139 domain-containing protein" evidence="2">
    <location>
        <begin position="23"/>
        <end position="501"/>
    </location>
</feature>